<dbReference type="Proteomes" id="UP000582659">
    <property type="component" value="Unassembled WGS sequence"/>
</dbReference>
<dbReference type="Proteomes" id="UP000659654">
    <property type="component" value="Unassembled WGS sequence"/>
</dbReference>
<feature type="transmembrane region" description="Helical" evidence="1">
    <location>
        <begin position="280"/>
        <end position="300"/>
    </location>
</feature>
<evidence type="ECO:0000313" key="2">
    <source>
        <dbReference type="EMBL" id="CAD5233673.1"/>
    </source>
</evidence>
<sequence length="582" mass="65678">MILQTEPTDQNPYAWDFADNITGQFPSEPYDDLGYISWLFRINYFFSCSTGGAASITLLYLIYSRTYGALERFRRMLFMCAITDFIFWTVDSLVQIKGKEANGIVLVKLEGPIGYLDRKWQVLGTTAYVVSVSLSMTVLPAQAYFRYYSITRWISLNGAKTFGLFLISVLSCIPLGYFSYTSYNISAEAYPGFNYGTLWYREVPLPTLLIGNTASMYQKLYFATAALLFVLSYIGAMMLHTAPTNQNPYAWDLADNITGQFPSEPYDELGYISWLFRMNYFFSCSAGGTASITLLYLIYNRTNGALAPFRKMLFMCAITDFIFWTVDVLVQIKGKEANGIVLVKLEGPVGYLDRKWQVLGTTAYVVSVCLSMTVLPAQAYFRYYTITRSISLNGVKTFLLFLMSVSSCIPLAYFTYTSYNISAEAYPGFNYGTLWYREVPLPTLLIGNTASMYQKLYFAMSAILFVLSYTGVVILGFFTARALKRREEMYTAKTKQLQKQMSMFLVCQAISMLCVSVVPVLLVIVPSFFHLDSGMTLGVGLLFLSWIPVCNAVTTICVIVPFRRAVWRKIVSPTGRSYSTSG</sequence>
<dbReference type="InterPro" id="IPR019423">
    <property type="entry name" value="7TM_GPCR_serpentine_rcpt_Srj"/>
</dbReference>
<dbReference type="PANTHER" id="PTHR45907:SF16">
    <property type="entry name" value="SERPENTINE RECEPTOR, CLASS J"/>
    <property type="match status" value="1"/>
</dbReference>
<feature type="transmembrane region" description="Helical" evidence="1">
    <location>
        <begin position="504"/>
        <end position="529"/>
    </location>
</feature>
<feature type="transmembrane region" description="Helical" evidence="1">
    <location>
        <begin position="456"/>
        <end position="483"/>
    </location>
</feature>
<feature type="transmembrane region" description="Helical" evidence="1">
    <location>
        <begin position="398"/>
        <end position="416"/>
    </location>
</feature>
<dbReference type="EMBL" id="CAJFCV020000006">
    <property type="protein sequence ID" value="CAG9128981.1"/>
    <property type="molecule type" value="Genomic_DNA"/>
</dbReference>
<feature type="transmembrane region" description="Helical" evidence="1">
    <location>
        <begin position="356"/>
        <end position="377"/>
    </location>
</feature>
<reference evidence="2" key="2">
    <citation type="submission" date="2020-09" db="EMBL/GenBank/DDBJ databases">
        <authorList>
            <person name="Kikuchi T."/>
        </authorList>
    </citation>
    <scope>NUCLEOTIDE SEQUENCE</scope>
    <source>
        <strain evidence="2">Ka4C1</strain>
    </source>
</reference>
<feature type="transmembrane region" description="Helical" evidence="1">
    <location>
        <begin position="120"/>
        <end position="141"/>
    </location>
</feature>
<dbReference type="AlphaFoldDB" id="A0A1I7RJP9"/>
<dbReference type="WBParaSite" id="BXY_0093100.1">
    <property type="protein sequence ID" value="BXY_0093100.1"/>
    <property type="gene ID" value="BXY_0093100"/>
</dbReference>
<name>A0A1I7RJP9_BURXY</name>
<dbReference type="EMBL" id="CAJFDI010000006">
    <property type="protein sequence ID" value="CAD5233673.1"/>
    <property type="molecule type" value="Genomic_DNA"/>
</dbReference>
<evidence type="ECO:0000313" key="5">
    <source>
        <dbReference type="WBParaSite" id="BXY_0093100.1"/>
    </source>
</evidence>
<keyword evidence="1" id="KW-0472">Membrane</keyword>
<gene>
    <name evidence="2" type="ORF">BXYJ_LOCUS13764</name>
</gene>
<dbReference type="Pfam" id="PF10317">
    <property type="entry name" value="7TM_GPCR_Srd"/>
    <property type="match status" value="2"/>
</dbReference>
<feature type="transmembrane region" description="Helical" evidence="1">
    <location>
        <begin position="541"/>
        <end position="562"/>
    </location>
</feature>
<evidence type="ECO:0000256" key="1">
    <source>
        <dbReference type="SAM" id="Phobius"/>
    </source>
</evidence>
<dbReference type="SUPFAM" id="SSF81321">
    <property type="entry name" value="Family A G protein-coupled receptor-like"/>
    <property type="match status" value="1"/>
</dbReference>
<keyword evidence="4" id="KW-1185">Reference proteome</keyword>
<proteinExistence type="predicted"/>
<reference evidence="5" key="1">
    <citation type="submission" date="2016-11" db="UniProtKB">
        <authorList>
            <consortium name="WormBaseParasite"/>
        </authorList>
    </citation>
    <scope>IDENTIFICATION</scope>
</reference>
<feature type="transmembrane region" description="Helical" evidence="1">
    <location>
        <begin position="312"/>
        <end position="332"/>
    </location>
</feature>
<dbReference type="OrthoDB" id="5858446at2759"/>
<evidence type="ECO:0000313" key="3">
    <source>
        <dbReference type="Proteomes" id="UP000095284"/>
    </source>
</evidence>
<evidence type="ECO:0000313" key="4">
    <source>
        <dbReference type="Proteomes" id="UP000659654"/>
    </source>
</evidence>
<dbReference type="PANTHER" id="PTHR45907">
    <property type="entry name" value="SERPENTINE RECEPTOR, CLASS J"/>
    <property type="match status" value="1"/>
</dbReference>
<keyword evidence="1" id="KW-1133">Transmembrane helix</keyword>
<feature type="transmembrane region" description="Helical" evidence="1">
    <location>
        <begin position="42"/>
        <end position="63"/>
    </location>
</feature>
<feature type="transmembrane region" description="Helical" evidence="1">
    <location>
        <begin position="220"/>
        <end position="239"/>
    </location>
</feature>
<protein>
    <submittedName>
        <fullName evidence="2">(pine wood nematode) hypothetical protein</fullName>
    </submittedName>
</protein>
<accession>A0A1I7RJP9</accession>
<keyword evidence="1" id="KW-0812">Transmembrane</keyword>
<feature type="transmembrane region" description="Helical" evidence="1">
    <location>
        <begin position="162"/>
        <end position="180"/>
    </location>
</feature>
<organism evidence="3 5">
    <name type="scientific">Bursaphelenchus xylophilus</name>
    <name type="common">Pinewood nematode worm</name>
    <name type="synonym">Aphelenchoides xylophilus</name>
    <dbReference type="NCBI Taxonomy" id="6326"/>
    <lineage>
        <taxon>Eukaryota</taxon>
        <taxon>Metazoa</taxon>
        <taxon>Ecdysozoa</taxon>
        <taxon>Nematoda</taxon>
        <taxon>Chromadorea</taxon>
        <taxon>Rhabditida</taxon>
        <taxon>Tylenchina</taxon>
        <taxon>Tylenchomorpha</taxon>
        <taxon>Aphelenchoidea</taxon>
        <taxon>Aphelenchoididae</taxon>
        <taxon>Bursaphelenchus</taxon>
    </lineage>
</organism>
<dbReference type="InterPro" id="IPR019421">
    <property type="entry name" value="7TM_GPCR_serpentine_rcpt_Srd"/>
</dbReference>
<dbReference type="Proteomes" id="UP000095284">
    <property type="component" value="Unplaced"/>
</dbReference>